<dbReference type="EMBL" id="KZ679013">
    <property type="protein sequence ID" value="PSS14831.1"/>
    <property type="molecule type" value="Genomic_DNA"/>
</dbReference>
<keyword evidence="2" id="KW-1185">Reference proteome</keyword>
<dbReference type="InParanoid" id="A0A2T3AXR0"/>
<evidence type="ECO:0000313" key="2">
    <source>
        <dbReference type="Proteomes" id="UP000241818"/>
    </source>
</evidence>
<accession>A0A2T3AXR0</accession>
<proteinExistence type="predicted"/>
<name>A0A2T3AXR0_AMORE</name>
<sequence length="601" mass="67398">MAEMLKPTDFGGWGRRVEFSSRCPPTIEPGTRIIAVCGINDFDNASSPGEDGWFHSDFYLFHHLFSGLGTNQVWLTCVDPVDLVVKYKEFVHGNRLEMRRVVLDAEMLPDIEKANNIRVIKPKHLLERFLATVRSECKLAASNEESVLILIFGHGDKDTYGVSIGGKTDSLAAPRLTVENLNIAIGNAANVALLMTSCFSGGWVVKTARDETKALLNATVMAAAGPETVSESWAKSDSIGRAAGSIYASALVKAAMQMQIAEEEGVEDEDEIRSSPAYVGWAKFIHDIGRDEVDRLFWKHDIKFAAQNDSWDSEWKTISGLPAADYKARWEMLKPIPIDKADPLTNRAPNANFEVDMATLSLGEPGCIVGTAASSLGEPGSIILGQEFRGSFLNIVREQARQYLNSFPGNDASGCNSHHSRFQSLVRGDSFDEEYLESLSNILCYRMSIMKLATDFKDLLDLPIADGHLFDTWAWEQRTLEACDINETDIAKAKEPWTRYENIRHAINDARIFDSPTRNQGFFYSKPSEYLAIAFYVSGRPNEQILSEIEKLVKFKNIMVAYHEKRVLELSAVQEHNKRFFRTFSRLKKRLRSLSPRKKAI</sequence>
<dbReference type="RefSeq" id="XP_024719430.1">
    <property type="nucleotide sequence ID" value="XM_024868805.1"/>
</dbReference>
<gene>
    <name evidence="1" type="ORF">M430DRAFT_59544</name>
</gene>
<dbReference type="Proteomes" id="UP000241818">
    <property type="component" value="Unassembled WGS sequence"/>
</dbReference>
<dbReference type="GeneID" id="36576886"/>
<reference evidence="1 2" key="1">
    <citation type="journal article" date="2018" name="New Phytol.">
        <title>Comparative genomics and transcriptomics depict ericoid mycorrhizal fungi as versatile saprotrophs and plant mutualists.</title>
        <authorList>
            <person name="Martino E."/>
            <person name="Morin E."/>
            <person name="Grelet G.A."/>
            <person name="Kuo A."/>
            <person name="Kohler A."/>
            <person name="Daghino S."/>
            <person name="Barry K.W."/>
            <person name="Cichocki N."/>
            <person name="Clum A."/>
            <person name="Dockter R.B."/>
            <person name="Hainaut M."/>
            <person name="Kuo R.C."/>
            <person name="LaButti K."/>
            <person name="Lindahl B.D."/>
            <person name="Lindquist E.A."/>
            <person name="Lipzen A."/>
            <person name="Khouja H.R."/>
            <person name="Magnuson J."/>
            <person name="Murat C."/>
            <person name="Ohm R.A."/>
            <person name="Singer S.W."/>
            <person name="Spatafora J.W."/>
            <person name="Wang M."/>
            <person name="Veneault-Fourrey C."/>
            <person name="Henrissat B."/>
            <person name="Grigoriev I.V."/>
            <person name="Martin F.M."/>
            <person name="Perotto S."/>
        </authorList>
    </citation>
    <scope>NUCLEOTIDE SEQUENCE [LARGE SCALE GENOMIC DNA]</scope>
    <source>
        <strain evidence="1 2">ATCC 22711</strain>
    </source>
</reference>
<organism evidence="1 2">
    <name type="scientific">Amorphotheca resinae ATCC 22711</name>
    <dbReference type="NCBI Taxonomy" id="857342"/>
    <lineage>
        <taxon>Eukaryota</taxon>
        <taxon>Fungi</taxon>
        <taxon>Dikarya</taxon>
        <taxon>Ascomycota</taxon>
        <taxon>Pezizomycotina</taxon>
        <taxon>Leotiomycetes</taxon>
        <taxon>Helotiales</taxon>
        <taxon>Amorphothecaceae</taxon>
        <taxon>Amorphotheca</taxon>
    </lineage>
</organism>
<dbReference type="OrthoDB" id="3000060at2759"/>
<dbReference type="STRING" id="857342.A0A2T3AXR0"/>
<protein>
    <submittedName>
        <fullName evidence="1">Uncharacterized protein</fullName>
    </submittedName>
</protein>
<dbReference type="AlphaFoldDB" id="A0A2T3AXR0"/>
<evidence type="ECO:0000313" key="1">
    <source>
        <dbReference type="EMBL" id="PSS14831.1"/>
    </source>
</evidence>